<dbReference type="GO" id="GO:0003677">
    <property type="term" value="F:DNA binding"/>
    <property type="evidence" value="ECO:0007669"/>
    <property type="project" value="InterPro"/>
</dbReference>
<dbReference type="InterPro" id="IPR001387">
    <property type="entry name" value="Cro/C1-type_HTH"/>
</dbReference>
<dbReference type="PATRIC" id="fig|1179773.3.peg.6985"/>
<name>K0KBG7_SACES</name>
<dbReference type="Pfam" id="PF19054">
    <property type="entry name" value="DUF5753"/>
    <property type="match status" value="1"/>
</dbReference>
<dbReference type="STRING" id="1179773.BN6_69120"/>
<keyword evidence="3" id="KW-1185">Reference proteome</keyword>
<accession>K0KBG7</accession>
<dbReference type="PROSITE" id="PS50943">
    <property type="entry name" value="HTH_CROC1"/>
    <property type="match status" value="1"/>
</dbReference>
<organism evidence="2 3">
    <name type="scientific">Saccharothrix espanaensis (strain ATCC 51144 / DSM 44229 / JCM 9112 / NBRC 15066 / NRRL 15764)</name>
    <dbReference type="NCBI Taxonomy" id="1179773"/>
    <lineage>
        <taxon>Bacteria</taxon>
        <taxon>Bacillati</taxon>
        <taxon>Actinomycetota</taxon>
        <taxon>Actinomycetes</taxon>
        <taxon>Pseudonocardiales</taxon>
        <taxon>Pseudonocardiaceae</taxon>
        <taxon>Saccharothrix</taxon>
    </lineage>
</organism>
<dbReference type="HOGENOM" id="CLU_055817_1_0_11"/>
<sequence length="296" mass="32913">MFTLLVGRFVANVVVMPQNQGPGVRRRVLASALTQLREEAGLDFDDVIAELGYSKSKISRIESAVTGVSIVDAKALAELYRAEPEKQQWLLKLAKVAKKRGWWHVYGDVLFDWFSEYVVLESEAVAVDTFEIDLIPGLFQTPEYARQMVRAFDPHATDAVVGKRVELRQARQIRLEDGSFSVWAILDEAALRRVVGGPEDHQAQLRHLLELAALPNVTLQVLPFAKGPHIAMGTAFALLKFIDFPSVIYIENLSGGLYLDDDAENERYSLAMDHLRAAALDPKGSAALVEQVIGDR</sequence>
<dbReference type="BioCyc" id="SESP1179773:BN6_RS33340-MONOMER"/>
<evidence type="ECO:0000259" key="1">
    <source>
        <dbReference type="PROSITE" id="PS50943"/>
    </source>
</evidence>
<feature type="domain" description="HTH cro/C1-type" evidence="1">
    <location>
        <begin position="33"/>
        <end position="87"/>
    </location>
</feature>
<evidence type="ECO:0000313" key="3">
    <source>
        <dbReference type="Proteomes" id="UP000006281"/>
    </source>
</evidence>
<reference evidence="2 3" key="1">
    <citation type="journal article" date="2012" name="BMC Genomics">
        <title>Complete genome sequence of Saccharothrix espanaensis DSM 44229T and comparison to the other completely sequenced Pseudonocardiaceae.</title>
        <authorList>
            <person name="Strobel T."/>
            <person name="Al-Dilaimi A."/>
            <person name="Blom J."/>
            <person name="Gessner A."/>
            <person name="Kalinowski J."/>
            <person name="Luzhetska M."/>
            <person name="Puhler A."/>
            <person name="Szczepanowski R."/>
            <person name="Bechthold A."/>
            <person name="Ruckert C."/>
        </authorList>
    </citation>
    <scope>NUCLEOTIDE SEQUENCE [LARGE SCALE GENOMIC DNA]</scope>
    <source>
        <strain evidence="3">ATCC 51144 / DSM 44229 / JCM 9112 / NBRC 15066 / NRRL 15764</strain>
    </source>
</reference>
<dbReference type="EMBL" id="HE804045">
    <property type="protein sequence ID" value="CCH34149.1"/>
    <property type="molecule type" value="Genomic_DNA"/>
</dbReference>
<gene>
    <name evidence="2" type="ordered locus">BN6_69120</name>
</gene>
<evidence type="ECO:0000313" key="2">
    <source>
        <dbReference type="EMBL" id="CCH34149.1"/>
    </source>
</evidence>
<dbReference type="InterPro" id="IPR043917">
    <property type="entry name" value="DUF5753"/>
</dbReference>
<dbReference type="AlphaFoldDB" id="K0KBG7"/>
<dbReference type="eggNOG" id="COG1396">
    <property type="taxonomic scope" value="Bacteria"/>
</dbReference>
<dbReference type="Proteomes" id="UP000006281">
    <property type="component" value="Chromosome"/>
</dbReference>
<dbReference type="KEGG" id="sesp:BN6_69120"/>
<protein>
    <submittedName>
        <fullName evidence="2">Putative transcriptional regulator</fullName>
    </submittedName>
</protein>
<dbReference type="SMART" id="SM00530">
    <property type="entry name" value="HTH_XRE"/>
    <property type="match status" value="1"/>
</dbReference>
<dbReference type="Pfam" id="PF13560">
    <property type="entry name" value="HTH_31"/>
    <property type="match status" value="1"/>
</dbReference>
<dbReference type="CDD" id="cd00093">
    <property type="entry name" value="HTH_XRE"/>
    <property type="match status" value="1"/>
</dbReference>
<dbReference type="Gene3D" id="1.10.260.40">
    <property type="entry name" value="lambda repressor-like DNA-binding domains"/>
    <property type="match status" value="1"/>
</dbReference>
<dbReference type="SUPFAM" id="SSF47413">
    <property type="entry name" value="lambda repressor-like DNA-binding domains"/>
    <property type="match status" value="1"/>
</dbReference>
<proteinExistence type="predicted"/>
<dbReference type="InterPro" id="IPR010982">
    <property type="entry name" value="Lambda_DNA-bd_dom_sf"/>
</dbReference>